<organism evidence="1">
    <name type="scientific">Myoviridae sp. ctNQV2</name>
    <dbReference type="NCBI Taxonomy" id="2827683"/>
    <lineage>
        <taxon>Viruses</taxon>
        <taxon>Duplodnaviria</taxon>
        <taxon>Heunggongvirae</taxon>
        <taxon>Uroviricota</taxon>
        <taxon>Caudoviricetes</taxon>
    </lineage>
</organism>
<evidence type="ECO:0000313" key="1">
    <source>
        <dbReference type="EMBL" id="DAF44030.1"/>
    </source>
</evidence>
<reference evidence="1" key="1">
    <citation type="journal article" date="2021" name="Proc. Natl. Acad. Sci. U.S.A.">
        <title>A Catalog of Tens of Thousands of Viruses from Human Metagenomes Reveals Hidden Associations with Chronic Diseases.</title>
        <authorList>
            <person name="Tisza M.J."/>
            <person name="Buck C.B."/>
        </authorList>
    </citation>
    <scope>NUCLEOTIDE SEQUENCE</scope>
    <source>
        <strain evidence="1">CtNQV2</strain>
    </source>
</reference>
<accession>A0A8S5RZ41</accession>
<protein>
    <submittedName>
        <fullName evidence="1">Uncharacterized protein</fullName>
    </submittedName>
</protein>
<proteinExistence type="predicted"/>
<sequence>MDSKRKYKYEVIGTECSNEGIFEGVSSEFNTLSSVKEHVEKHTNNKLGIVTKQYISSNLIFKFYMIDGYAKYVKRVWVYNDKKWYSTRKIRKYQMFIEY</sequence>
<name>A0A8S5RZ41_9CAUD</name>
<dbReference type="EMBL" id="BK032510">
    <property type="protein sequence ID" value="DAF44030.1"/>
    <property type="molecule type" value="Genomic_DNA"/>
</dbReference>